<dbReference type="AlphaFoldDB" id="A0A645JN84"/>
<reference evidence="1" key="1">
    <citation type="submission" date="2019-08" db="EMBL/GenBank/DDBJ databases">
        <authorList>
            <person name="Kucharzyk K."/>
            <person name="Murdoch R.W."/>
            <person name="Higgins S."/>
            <person name="Loffler F."/>
        </authorList>
    </citation>
    <scope>NUCLEOTIDE SEQUENCE</scope>
</reference>
<accession>A0A645JN84</accession>
<gene>
    <name evidence="1" type="ORF">SDC9_212870</name>
</gene>
<sequence length="57" mass="6396">MWKSPPWKSVKLAASNANSGAIIITDQPLYAKYINNPKEIMIPNTPIIFFPPQIPTQ</sequence>
<proteinExistence type="predicted"/>
<protein>
    <submittedName>
        <fullName evidence="1">Uncharacterized protein</fullName>
    </submittedName>
</protein>
<name>A0A645JN84_9ZZZZ</name>
<comment type="caution">
    <text evidence="1">The sequence shown here is derived from an EMBL/GenBank/DDBJ whole genome shotgun (WGS) entry which is preliminary data.</text>
</comment>
<evidence type="ECO:0000313" key="1">
    <source>
        <dbReference type="EMBL" id="MPN65091.1"/>
    </source>
</evidence>
<dbReference type="EMBL" id="VSSQ01146932">
    <property type="protein sequence ID" value="MPN65091.1"/>
    <property type="molecule type" value="Genomic_DNA"/>
</dbReference>
<organism evidence="1">
    <name type="scientific">bioreactor metagenome</name>
    <dbReference type="NCBI Taxonomy" id="1076179"/>
    <lineage>
        <taxon>unclassified sequences</taxon>
        <taxon>metagenomes</taxon>
        <taxon>ecological metagenomes</taxon>
    </lineage>
</organism>